<organism evidence="1 2">
    <name type="scientific">Secundilactobacillus angelensis</name>
    <dbReference type="NCBI Taxonomy" id="2722706"/>
    <lineage>
        <taxon>Bacteria</taxon>
        <taxon>Bacillati</taxon>
        <taxon>Bacillota</taxon>
        <taxon>Bacilli</taxon>
        <taxon>Lactobacillales</taxon>
        <taxon>Lactobacillaceae</taxon>
        <taxon>Secundilactobacillus</taxon>
    </lineage>
</organism>
<sequence length="48" mass="5230">MTDNYKKSAINSPKLTGVASYLRFLRSISIVNVAKAIINDNASKTDTV</sequence>
<gene>
    <name evidence="1" type="ORF">HC026_09465</name>
</gene>
<comment type="caution">
    <text evidence="1">The sequence shown here is derived from an EMBL/GenBank/DDBJ whole genome shotgun (WGS) entry which is preliminary data.</text>
</comment>
<reference evidence="1 2" key="1">
    <citation type="submission" date="2020-04" db="EMBL/GenBank/DDBJ databases">
        <title>A novel species of genus Lactobacillus that was isolated from fermented food Zha-chili.</title>
        <authorList>
            <person name="Zhang Z."/>
        </authorList>
    </citation>
    <scope>NUCLEOTIDE SEQUENCE [LARGE SCALE GENOMIC DNA]</scope>
    <source>
        <strain evidence="2">HBUAS51383</strain>
    </source>
</reference>
<evidence type="ECO:0000313" key="2">
    <source>
        <dbReference type="Proteomes" id="UP000763447"/>
    </source>
</evidence>
<protein>
    <submittedName>
        <fullName evidence="1">Uncharacterized protein</fullName>
    </submittedName>
</protein>
<dbReference type="EMBL" id="JAAXLJ010000018">
    <property type="protein sequence ID" value="NLR19138.1"/>
    <property type="molecule type" value="Genomic_DNA"/>
</dbReference>
<dbReference type="Proteomes" id="UP000763447">
    <property type="component" value="Unassembled WGS sequence"/>
</dbReference>
<proteinExistence type="predicted"/>
<keyword evidence="2" id="KW-1185">Reference proteome</keyword>
<name>A0ABX1KYX7_9LACO</name>
<evidence type="ECO:0000313" key="1">
    <source>
        <dbReference type="EMBL" id="NLR19138.1"/>
    </source>
</evidence>
<accession>A0ABX1KYX7</accession>